<name>A0A0E9THM3_ANGAN</name>
<keyword evidence="1" id="KW-0472">Membrane</keyword>
<evidence type="ECO:0000256" key="1">
    <source>
        <dbReference type="SAM" id="Phobius"/>
    </source>
</evidence>
<organism evidence="2">
    <name type="scientific">Anguilla anguilla</name>
    <name type="common">European freshwater eel</name>
    <name type="synonym">Muraena anguilla</name>
    <dbReference type="NCBI Taxonomy" id="7936"/>
    <lineage>
        <taxon>Eukaryota</taxon>
        <taxon>Metazoa</taxon>
        <taxon>Chordata</taxon>
        <taxon>Craniata</taxon>
        <taxon>Vertebrata</taxon>
        <taxon>Euteleostomi</taxon>
        <taxon>Actinopterygii</taxon>
        <taxon>Neopterygii</taxon>
        <taxon>Teleostei</taxon>
        <taxon>Anguilliformes</taxon>
        <taxon>Anguillidae</taxon>
        <taxon>Anguilla</taxon>
    </lineage>
</organism>
<protein>
    <submittedName>
        <fullName evidence="2">Uncharacterized protein</fullName>
    </submittedName>
</protein>
<feature type="transmembrane region" description="Helical" evidence="1">
    <location>
        <begin position="12"/>
        <end position="32"/>
    </location>
</feature>
<proteinExistence type="predicted"/>
<keyword evidence="1" id="KW-0812">Transmembrane</keyword>
<evidence type="ECO:0000313" key="2">
    <source>
        <dbReference type="EMBL" id="JAH53096.1"/>
    </source>
</evidence>
<reference evidence="2" key="1">
    <citation type="submission" date="2014-11" db="EMBL/GenBank/DDBJ databases">
        <authorList>
            <person name="Amaro Gonzalez C."/>
        </authorList>
    </citation>
    <scope>NUCLEOTIDE SEQUENCE</scope>
</reference>
<dbReference type="EMBL" id="GBXM01055481">
    <property type="protein sequence ID" value="JAH53096.1"/>
    <property type="molecule type" value="Transcribed_RNA"/>
</dbReference>
<sequence length="33" mass="3678">MTANRMCIPAIKIMRMHFSLLCGLTIVTIVIAD</sequence>
<dbReference type="AlphaFoldDB" id="A0A0E9THM3"/>
<reference evidence="2" key="2">
    <citation type="journal article" date="2015" name="Fish Shellfish Immunol.">
        <title>Early steps in the European eel (Anguilla anguilla)-Vibrio vulnificus interaction in the gills: Role of the RtxA13 toxin.</title>
        <authorList>
            <person name="Callol A."/>
            <person name="Pajuelo D."/>
            <person name="Ebbesson L."/>
            <person name="Teles M."/>
            <person name="MacKenzie S."/>
            <person name="Amaro C."/>
        </authorList>
    </citation>
    <scope>NUCLEOTIDE SEQUENCE</scope>
</reference>
<keyword evidence="1" id="KW-1133">Transmembrane helix</keyword>
<accession>A0A0E9THM3</accession>